<evidence type="ECO:0000313" key="2">
    <source>
        <dbReference type="Proteomes" id="UP000228641"/>
    </source>
</evidence>
<comment type="caution">
    <text evidence="1">The sequence shown here is derived from an EMBL/GenBank/DDBJ whole genome shotgun (WGS) entry which is preliminary data.</text>
</comment>
<dbReference type="Proteomes" id="UP000228641">
    <property type="component" value="Unassembled WGS sequence"/>
</dbReference>
<gene>
    <name evidence="1" type="ORF">CUB97_09650</name>
</gene>
<accession>A0A2M8M375</accession>
<dbReference type="EMBL" id="PGGD01000002">
    <property type="protein sequence ID" value="PJE98657.1"/>
    <property type="molecule type" value="Genomic_DNA"/>
</dbReference>
<proteinExistence type="predicted"/>
<protein>
    <submittedName>
        <fullName evidence="1">Uncharacterized protein</fullName>
    </submittedName>
</protein>
<reference evidence="1 2" key="1">
    <citation type="submission" date="2017-11" db="EMBL/GenBank/DDBJ databases">
        <title>Genome sequencing of Prevotella intermedia KCOM 1779.</title>
        <authorList>
            <person name="Kook J.-K."/>
            <person name="Park S.-N."/>
            <person name="Lim Y.K."/>
        </authorList>
    </citation>
    <scope>NUCLEOTIDE SEQUENCE [LARGE SCALE GENOMIC DNA]</scope>
    <source>
        <strain evidence="1 2">KCOM 1779</strain>
    </source>
</reference>
<dbReference type="AlphaFoldDB" id="A0A2M8M375"/>
<evidence type="ECO:0000313" key="1">
    <source>
        <dbReference type="EMBL" id="PJE98657.1"/>
    </source>
</evidence>
<name>A0A2M8M375_PREIN</name>
<sequence>MECKIEIMVFLWNYLYKIGVVLRRGKCRGCGVDSGGSRMVALLIVRHWQGWLGLLHRLDAVARSVRLASVDVQRRQESRCTEQDKMLSRIVISCFELACCAEWVLQRAANGRQPSIVPLCKDRHFRRVWGSWEGEIWVRGGGNVGFRGSRRTRFSRGKPFKLLPAA</sequence>
<organism evidence="1 2">
    <name type="scientific">Prevotella intermedia</name>
    <dbReference type="NCBI Taxonomy" id="28131"/>
    <lineage>
        <taxon>Bacteria</taxon>
        <taxon>Pseudomonadati</taxon>
        <taxon>Bacteroidota</taxon>
        <taxon>Bacteroidia</taxon>
        <taxon>Bacteroidales</taxon>
        <taxon>Prevotellaceae</taxon>
        <taxon>Prevotella</taxon>
    </lineage>
</organism>